<dbReference type="SUPFAM" id="SSF53335">
    <property type="entry name" value="S-adenosyl-L-methionine-dependent methyltransferases"/>
    <property type="match status" value="1"/>
</dbReference>
<dbReference type="WBParaSite" id="nRc.2.0.1.t34234-RA">
    <property type="protein sequence ID" value="nRc.2.0.1.t34234-RA"/>
    <property type="gene ID" value="nRc.2.0.1.g34234"/>
</dbReference>
<dbReference type="PANTHER" id="PTHR12315:SF0">
    <property type="entry name" value="7SK SNRNA METHYLPHOSPHATE CAPPING ENZYME"/>
    <property type="match status" value="1"/>
</dbReference>
<name>A0A915K7S1_ROMCU</name>
<dbReference type="GO" id="GO:0008171">
    <property type="term" value="F:O-methyltransferase activity"/>
    <property type="evidence" value="ECO:0007669"/>
    <property type="project" value="UniProtKB-UniRule"/>
</dbReference>
<evidence type="ECO:0000256" key="2">
    <source>
        <dbReference type="ARBA" id="ARBA00022603"/>
    </source>
</evidence>
<dbReference type="OMA" id="YCDHETE"/>
<keyword evidence="9" id="KW-1185">Reference proteome</keyword>
<dbReference type="EC" id="2.1.1.-" evidence="6"/>
<reference evidence="10" key="1">
    <citation type="submission" date="2022-11" db="UniProtKB">
        <authorList>
            <consortium name="WormBaseParasite"/>
        </authorList>
    </citation>
    <scope>IDENTIFICATION</scope>
</reference>
<dbReference type="Pfam" id="PF06859">
    <property type="entry name" value="Bin3"/>
    <property type="match status" value="1"/>
</dbReference>
<keyword evidence="2 6" id="KW-0489">Methyltransferase</keyword>
<dbReference type="InterPro" id="IPR041698">
    <property type="entry name" value="Methyltransf_25"/>
</dbReference>
<dbReference type="AlphaFoldDB" id="A0A915K7S1"/>
<evidence type="ECO:0000256" key="1">
    <source>
        <dbReference type="ARBA" id="ARBA00008361"/>
    </source>
</evidence>
<feature type="region of interest" description="Disordered" evidence="7">
    <location>
        <begin position="1"/>
        <end position="20"/>
    </location>
</feature>
<dbReference type="InterPro" id="IPR010675">
    <property type="entry name" value="Bin3_C"/>
</dbReference>
<evidence type="ECO:0000256" key="7">
    <source>
        <dbReference type="SAM" id="MobiDB-lite"/>
    </source>
</evidence>
<dbReference type="GO" id="GO:0032259">
    <property type="term" value="P:methylation"/>
    <property type="evidence" value="ECO:0007669"/>
    <property type="project" value="UniProtKB-KW"/>
</dbReference>
<evidence type="ECO:0000313" key="9">
    <source>
        <dbReference type="Proteomes" id="UP000887565"/>
    </source>
</evidence>
<dbReference type="GO" id="GO:0008173">
    <property type="term" value="F:RNA methyltransferase activity"/>
    <property type="evidence" value="ECO:0007669"/>
    <property type="project" value="UniProtKB-UniRule"/>
</dbReference>
<evidence type="ECO:0000313" key="10">
    <source>
        <dbReference type="WBParaSite" id="nRc.2.0.1.t34234-RA"/>
    </source>
</evidence>
<keyword evidence="4 5" id="KW-0949">S-adenosyl-L-methionine</keyword>
<feature type="domain" description="Bin3-type SAM" evidence="8">
    <location>
        <begin position="137"/>
        <end position="389"/>
    </location>
</feature>
<sequence length="389" mass="45048">MITTLNEETEDDKDKPAAKRIRLDDVNQTETVVAVELPENEVKTSIVDEEIVTAQQGSETDTEKPKEVAITDVKQEVATTSKTGINNPKSQKFRYGNYNRYYGKRIPVHTEPVTCEDHQNRHKSGKRFDEKAASFDDPRLIHFKREWFENRTILDVGCNIGLVALYLAKNFAPKMITGLDIDQHLIGVARKNVRYYLDENITTDDGDVKNADLKKLKESNKAPFGYFARKYGPISAPPVRKTDLDDEKQNQFPFNVKFKTANYVPENEILLDIVQPEFDTILALSITKWIHLNWGDNGLKLFFKRLHKNLKPGGILLLEPQNFLSYKKRKKLTPEIFEHYQQIKFFPQDFNKYLLGEEIGFESCELVANPKHDSEGFRRPIYLFRKKKS</sequence>
<keyword evidence="3 6" id="KW-0808">Transferase</keyword>
<dbReference type="InterPro" id="IPR024160">
    <property type="entry name" value="BIN3_SAM-bd_dom"/>
</dbReference>
<evidence type="ECO:0000256" key="3">
    <source>
        <dbReference type="ARBA" id="ARBA00022679"/>
    </source>
</evidence>
<evidence type="ECO:0000256" key="5">
    <source>
        <dbReference type="PROSITE-ProRule" id="PRU00848"/>
    </source>
</evidence>
<evidence type="ECO:0000256" key="4">
    <source>
        <dbReference type="ARBA" id="ARBA00022691"/>
    </source>
</evidence>
<comment type="similarity">
    <text evidence="1 6">Belongs to the methyltransferase superfamily.</text>
</comment>
<dbReference type="GO" id="GO:0040031">
    <property type="term" value="P:snRNA modification"/>
    <property type="evidence" value="ECO:0007669"/>
    <property type="project" value="TreeGrafter"/>
</dbReference>
<accession>A0A915K7S1</accession>
<dbReference type="Pfam" id="PF13649">
    <property type="entry name" value="Methyltransf_25"/>
    <property type="match status" value="1"/>
</dbReference>
<dbReference type="PANTHER" id="PTHR12315">
    <property type="entry name" value="BICOID-INTERACTING PROTEIN RELATED"/>
    <property type="match status" value="1"/>
</dbReference>
<evidence type="ECO:0000256" key="6">
    <source>
        <dbReference type="RuleBase" id="RU367087"/>
    </source>
</evidence>
<dbReference type="Proteomes" id="UP000887565">
    <property type="component" value="Unplaced"/>
</dbReference>
<proteinExistence type="inferred from homology"/>
<dbReference type="GO" id="GO:0017069">
    <property type="term" value="F:snRNA binding"/>
    <property type="evidence" value="ECO:0007669"/>
    <property type="project" value="TreeGrafter"/>
</dbReference>
<protein>
    <recommendedName>
        <fullName evidence="6">RNA methyltransferase</fullName>
        <ecNumber evidence="6">2.1.1.-</ecNumber>
    </recommendedName>
</protein>
<dbReference type="Gene3D" id="3.40.50.150">
    <property type="entry name" value="Vaccinia Virus protein VP39"/>
    <property type="match status" value="1"/>
</dbReference>
<dbReference type="InterPro" id="IPR039772">
    <property type="entry name" value="Bin3-like"/>
</dbReference>
<dbReference type="CDD" id="cd02440">
    <property type="entry name" value="AdoMet_MTases"/>
    <property type="match status" value="1"/>
</dbReference>
<dbReference type="PROSITE" id="PS51515">
    <property type="entry name" value="BIN3_SAM"/>
    <property type="match status" value="1"/>
</dbReference>
<evidence type="ECO:0000259" key="8">
    <source>
        <dbReference type="PROSITE" id="PS51515"/>
    </source>
</evidence>
<organism evidence="9 10">
    <name type="scientific">Romanomermis culicivorax</name>
    <name type="common">Nematode worm</name>
    <dbReference type="NCBI Taxonomy" id="13658"/>
    <lineage>
        <taxon>Eukaryota</taxon>
        <taxon>Metazoa</taxon>
        <taxon>Ecdysozoa</taxon>
        <taxon>Nematoda</taxon>
        <taxon>Enoplea</taxon>
        <taxon>Dorylaimia</taxon>
        <taxon>Mermithida</taxon>
        <taxon>Mermithoidea</taxon>
        <taxon>Mermithidae</taxon>
        <taxon>Romanomermis</taxon>
    </lineage>
</organism>
<dbReference type="InterPro" id="IPR029063">
    <property type="entry name" value="SAM-dependent_MTases_sf"/>
</dbReference>